<evidence type="ECO:0000313" key="2">
    <source>
        <dbReference type="EMBL" id="AYA49862.1"/>
    </source>
</evidence>
<evidence type="ECO:0008006" key="4">
    <source>
        <dbReference type="Google" id="ProtNLM"/>
    </source>
</evidence>
<name>A0A3G1T4I7_9GAMA</name>
<gene>
    <name evidence="2" type="primary">LF1</name>
</gene>
<evidence type="ECO:0000313" key="3">
    <source>
        <dbReference type="Proteomes" id="UP001142452"/>
    </source>
</evidence>
<dbReference type="RefSeq" id="YP_010801388.1">
    <property type="nucleotide sequence ID" value="NC_076963.1"/>
</dbReference>
<accession>A0A3G1T4I7</accession>
<dbReference type="Proteomes" id="UP001142452">
    <property type="component" value="Segment"/>
</dbReference>
<dbReference type="InterPro" id="IPR006882">
    <property type="entry name" value="Herpes_Orf11"/>
</dbReference>
<sequence>MALQTDLRAWRVEIGARGLTFSNCLPLDLPEGQYHKLRLPVSAYEALAVARYGLVGSLWEVPAVNSGLPCLAAADTRRDVKIYPSCIYQVHAPMFVTIKTSLRRLDPNDLCLCLICVGAAVLDLPLLCAPGEGAPVRAAAGLAAAAENGGLRVWGPLSPSSPTSLSLAFPYAGTWPAAWYRHSIKLTRREAMGGKDCAQPLLPQERAALPAGQAGAPGRGQKRTREELETDEAAFPERGDAAPGQARALRWRGLAWDAGRGRLAPGLSLSRDAASRTVRLDVHVDRAEEGWACEVLLGPGPPTAREGCFLTMDPGLVTLAGGWTLFPLHPERDVVVPPREELQVVAQGQLQGAASPLSGFTLQEAACDQWVLRPRVWTAHSPIKLAIYNCGDKPLHVGPGVRLGFALFWPAERSDSLDAGRIFYQLTSGKLHWGRHVARPPTLTLPVEELQPWPKLTPEEPMQH</sequence>
<dbReference type="Pfam" id="PF04797">
    <property type="entry name" value="Herpes_ORF11"/>
    <property type="match status" value="1"/>
</dbReference>
<organism evidence="2 3">
    <name type="scientific">macacine gammaherpesvirus 13</name>
    <dbReference type="NCBI Taxonomy" id="2341050"/>
    <lineage>
        <taxon>Viruses</taxon>
        <taxon>Duplodnaviria</taxon>
        <taxon>Heunggongvirae</taxon>
        <taxon>Peploviricota</taxon>
        <taxon>Herviviricetes</taxon>
        <taxon>Herpesvirales</taxon>
        <taxon>Orthoherpesviridae</taxon>
        <taxon>Gammaherpesvirinae</taxon>
        <taxon>Lymphocryptovirus</taxon>
        <taxon>Lymphocryptovirus macacinegamma13</taxon>
    </lineage>
</organism>
<keyword evidence="3" id="KW-1185">Reference proteome</keyword>
<dbReference type="GeneID" id="80540095"/>
<dbReference type="EMBL" id="MG471437">
    <property type="protein sequence ID" value="AYA49862.1"/>
    <property type="molecule type" value="Genomic_DNA"/>
</dbReference>
<dbReference type="KEGG" id="vg:80540095"/>
<evidence type="ECO:0000256" key="1">
    <source>
        <dbReference type="SAM" id="MobiDB-lite"/>
    </source>
</evidence>
<protein>
    <recommendedName>
        <fullName evidence="4">LF1</fullName>
    </recommendedName>
</protein>
<proteinExistence type="predicted"/>
<feature type="region of interest" description="Disordered" evidence="1">
    <location>
        <begin position="208"/>
        <end position="244"/>
    </location>
</feature>
<reference evidence="2" key="1">
    <citation type="journal article" date="2018" name="Med. Microbiol. Immunol.">
        <title>Macaca arctoides gammaherpesvirus 1 (strain herpesvirus Macaca arctoides): virus sequence, phylogeny and characterisation of virus-transformed macaque and rabbit cell lines.</title>
        <authorList>
            <person name="Krumbholz A."/>
            <person name="Roempke J."/>
            <person name="Liehr T."/>
            <person name="Groth M."/>
            <person name="Meerbach A."/>
            <person name="Schacke M."/>
            <person name="Maschkowitz G."/>
            <person name="Fickenscher H."/>
            <person name="Klapper W."/>
            <person name="Sauerbrei A."/>
            <person name="Wutzler P."/>
            <person name="Zell R."/>
        </authorList>
    </citation>
    <scope>NUCLEOTIDE SEQUENCE</scope>
    <source>
        <strain evidence="2">HVMA</strain>
    </source>
</reference>